<evidence type="ECO:0000313" key="3">
    <source>
        <dbReference type="Proteomes" id="UP001231915"/>
    </source>
</evidence>
<name>A0ABT7EF88_9GAMM</name>
<dbReference type="RefSeq" id="WP_284136228.1">
    <property type="nucleotide sequence ID" value="NZ_JASJUT010000001.1"/>
</dbReference>
<feature type="domain" description="Metallo-beta-lactamase" evidence="1">
    <location>
        <begin position="289"/>
        <end position="487"/>
    </location>
</feature>
<accession>A0ABT7EF88</accession>
<proteinExistence type="predicted"/>
<dbReference type="Gene3D" id="3.60.15.10">
    <property type="entry name" value="Ribonuclease Z/Hydroxyacylglutathione hydrolase-like"/>
    <property type="match status" value="1"/>
</dbReference>
<protein>
    <recommendedName>
        <fullName evidence="1">Metallo-beta-lactamase domain-containing protein</fullName>
    </recommendedName>
</protein>
<dbReference type="EMBL" id="JASJUT010000001">
    <property type="protein sequence ID" value="MDK2593953.1"/>
    <property type="molecule type" value="Genomic_DNA"/>
</dbReference>
<dbReference type="Proteomes" id="UP001231915">
    <property type="component" value="Unassembled WGS sequence"/>
</dbReference>
<evidence type="ECO:0000259" key="1">
    <source>
        <dbReference type="SMART" id="SM00849"/>
    </source>
</evidence>
<reference evidence="2 3" key="1">
    <citation type="submission" date="2023-05" db="EMBL/GenBank/DDBJ databases">
        <title>Pseudoalteromonas ardens sp. nov., Pseudoalteromonas obscura sp. nov., and Pseudoalteromonas umbrosa sp. nov., isolated from the coral Montipora capitata.</title>
        <authorList>
            <person name="Thomas E.M."/>
            <person name="Smith E.M."/>
            <person name="Papke E."/>
            <person name="Shlafstein M.D."/>
            <person name="Oline D.K."/>
            <person name="Videau P."/>
            <person name="Saw J.H."/>
            <person name="Strangman W.K."/>
            <person name="Ushijima B."/>
        </authorList>
    </citation>
    <scope>NUCLEOTIDE SEQUENCE [LARGE SCALE GENOMIC DNA]</scope>
    <source>
        <strain evidence="2 3">P94</strain>
    </source>
</reference>
<organism evidence="2 3">
    <name type="scientific">Pseudoalteromonas obscura</name>
    <dbReference type="NCBI Taxonomy" id="3048491"/>
    <lineage>
        <taxon>Bacteria</taxon>
        <taxon>Pseudomonadati</taxon>
        <taxon>Pseudomonadota</taxon>
        <taxon>Gammaproteobacteria</taxon>
        <taxon>Alteromonadales</taxon>
        <taxon>Pseudoalteromonadaceae</taxon>
        <taxon>Pseudoalteromonas</taxon>
    </lineage>
</organism>
<dbReference type="InterPro" id="IPR001279">
    <property type="entry name" value="Metallo-B-lactamas"/>
</dbReference>
<dbReference type="SUPFAM" id="SSF56281">
    <property type="entry name" value="Metallo-hydrolase/oxidoreductase"/>
    <property type="match status" value="1"/>
</dbReference>
<comment type="caution">
    <text evidence="2">The sequence shown here is derived from an EMBL/GenBank/DDBJ whole genome shotgun (WGS) entry which is preliminary data.</text>
</comment>
<evidence type="ECO:0000313" key="2">
    <source>
        <dbReference type="EMBL" id="MDK2593953.1"/>
    </source>
</evidence>
<keyword evidence="3" id="KW-1185">Reference proteome</keyword>
<sequence>MCLLSSNKSLKKLAAFQYIASGLLAFYSQHSIADEIASKAIERAVSAYGAEALMTMQQLSIKEQQLRYTKGQSGHAGEGAHGIALHKYNQQLNIDFVNKNKVFKRSDQNLLGNYGYHTLVTLDRRFIEGKGAYIDHCLQTFQPSERIHWNSVGLGMEHGVDTLIVKQLAKHKKQVSSEGVAYIHGQAHDVLKYQQNNELHTVFINTDSGLVSRVIRKAGEQPTRYDFLVHTKNRIGITWATEVMVSREQHPIAHVTERSLTMELPLSSAELMPAKYKRRQPVAYLDFEQPSVNQLADGVFLVGQGWSFTLFADIGKSYVSMGAWQMPGDKFTWQKRLEKLHQFTAEQKPVSHFIVTHHHDDHLMGLSEVVEHGAQLLMLPQHVNAVKASLSIPIDSSRLTLVRDALKVANDKVQVFDVPSSHADHNLVVYLPEQKILFAEDMFGSSLARGFHSPNSWPSRDVYYRTETLNKKLQSVRVDVAQYVSSHHGRVLSKNEFNQALSLTCPSDDVLKQRLFGS</sequence>
<dbReference type="SMART" id="SM00849">
    <property type="entry name" value="Lactamase_B"/>
    <property type="match status" value="1"/>
</dbReference>
<dbReference type="InterPro" id="IPR036866">
    <property type="entry name" value="RibonucZ/Hydroxyglut_hydro"/>
</dbReference>
<gene>
    <name evidence="2" type="ORF">QNM18_02585</name>
</gene>